<keyword evidence="3" id="KW-1185">Reference proteome</keyword>
<feature type="compositionally biased region" description="Basic and acidic residues" evidence="1">
    <location>
        <begin position="219"/>
        <end position="237"/>
    </location>
</feature>
<feature type="region of interest" description="Disordered" evidence="1">
    <location>
        <begin position="287"/>
        <end position="314"/>
    </location>
</feature>
<accession>A0A1X2IYK8</accession>
<proteinExistence type="predicted"/>
<dbReference type="PANTHER" id="PTHR13138">
    <property type="entry name" value="PROTEIN LIN1"/>
    <property type="match status" value="1"/>
</dbReference>
<evidence type="ECO:0000313" key="2">
    <source>
        <dbReference type="EMBL" id="ORZ23551.1"/>
    </source>
</evidence>
<gene>
    <name evidence="2" type="ORF">BCR42DRAFT_405000</name>
</gene>
<feature type="compositionally biased region" description="Basic and acidic residues" evidence="1">
    <location>
        <begin position="94"/>
        <end position="103"/>
    </location>
</feature>
<protein>
    <recommendedName>
        <fullName evidence="4">GYF domain-containing protein</fullName>
    </recommendedName>
</protein>
<reference evidence="2 3" key="1">
    <citation type="submission" date="2016-07" db="EMBL/GenBank/DDBJ databases">
        <title>Pervasive Adenine N6-methylation of Active Genes in Fungi.</title>
        <authorList>
            <consortium name="DOE Joint Genome Institute"/>
            <person name="Mondo S.J."/>
            <person name="Dannebaum R.O."/>
            <person name="Kuo R.C."/>
            <person name="Labutti K."/>
            <person name="Haridas S."/>
            <person name="Kuo A."/>
            <person name="Salamov A."/>
            <person name="Ahrendt S.R."/>
            <person name="Lipzen A."/>
            <person name="Sullivan W."/>
            <person name="Andreopoulos W.B."/>
            <person name="Clum A."/>
            <person name="Lindquist E."/>
            <person name="Daum C."/>
            <person name="Ramamoorthy G.K."/>
            <person name="Gryganskyi A."/>
            <person name="Culley D."/>
            <person name="Magnuson J.K."/>
            <person name="James T.Y."/>
            <person name="O'Malley M.A."/>
            <person name="Stajich J.E."/>
            <person name="Spatafora J.W."/>
            <person name="Visel A."/>
            <person name="Grigoriev I.V."/>
        </authorList>
    </citation>
    <scope>NUCLEOTIDE SEQUENCE [LARGE SCALE GENOMIC DNA]</scope>
    <source>
        <strain evidence="2 3">NRRL 1336</strain>
    </source>
</reference>
<dbReference type="PANTHER" id="PTHR13138:SF3">
    <property type="entry name" value="CD2 ANTIGEN CYTOPLASMIC TAIL-BINDING PROTEIN 2"/>
    <property type="match status" value="1"/>
</dbReference>
<comment type="caution">
    <text evidence="2">The sequence shown here is derived from an EMBL/GenBank/DDBJ whole genome shotgun (WGS) entry which is preliminary data.</text>
</comment>
<dbReference type="Proteomes" id="UP000193560">
    <property type="component" value="Unassembled WGS sequence"/>
</dbReference>
<name>A0A1X2IYK8_9FUNG</name>
<dbReference type="InterPro" id="IPR039905">
    <property type="entry name" value="CD2BP2/Lin1"/>
</dbReference>
<dbReference type="OrthoDB" id="331341at2759"/>
<dbReference type="GO" id="GO:0005682">
    <property type="term" value="C:U5 snRNP"/>
    <property type="evidence" value="ECO:0007669"/>
    <property type="project" value="InterPro"/>
</dbReference>
<dbReference type="AlphaFoldDB" id="A0A1X2IYK8"/>
<dbReference type="STRING" id="90262.A0A1X2IYK8"/>
<evidence type="ECO:0000313" key="3">
    <source>
        <dbReference type="Proteomes" id="UP000193560"/>
    </source>
</evidence>
<dbReference type="EMBL" id="MCGE01000003">
    <property type="protein sequence ID" value="ORZ23551.1"/>
    <property type="molecule type" value="Genomic_DNA"/>
</dbReference>
<feature type="region of interest" description="Disordered" evidence="1">
    <location>
        <begin position="219"/>
        <end position="242"/>
    </location>
</feature>
<evidence type="ECO:0008006" key="4">
    <source>
        <dbReference type="Google" id="ProtNLM"/>
    </source>
</evidence>
<sequence>MSGSKRSNKVSFGKDDYYDMARPSSSKRARTEHQSKAAQRQESTDFEIDHEISLEPAKQRRGAVAKDVYASDDEEVGGGAFSSDSDNGGDSDDEQAKPAKKTDDDGDFDMFSSTVDDDEGAGGDGKGSGKGKGKKKRLGLDDIEGQELGSRDQESDEEGDDGNKDASASKGNKLTAFNMQQEMEEGSFDAQGNYIRNSKDPEAFHDKWMEGISKKDMAKAKQAQFERDQAEKVKEATRQSSLPQTQADVYRTLVEYLLPGESVKDALTALGKGAQGKIPLWKQKLMAKKNKNKKQSDEPVLDEQQAADRQRKVEDVTGLADQLMALGHFTVYEDTFESMVRYLRSKMEVDEYWVPQSSQRK</sequence>
<organism evidence="2 3">
    <name type="scientific">Absidia repens</name>
    <dbReference type="NCBI Taxonomy" id="90262"/>
    <lineage>
        <taxon>Eukaryota</taxon>
        <taxon>Fungi</taxon>
        <taxon>Fungi incertae sedis</taxon>
        <taxon>Mucoromycota</taxon>
        <taxon>Mucoromycotina</taxon>
        <taxon>Mucoromycetes</taxon>
        <taxon>Mucorales</taxon>
        <taxon>Cunninghamellaceae</taxon>
        <taxon>Absidia</taxon>
    </lineage>
</organism>
<evidence type="ECO:0000256" key="1">
    <source>
        <dbReference type="SAM" id="MobiDB-lite"/>
    </source>
</evidence>
<feature type="compositionally biased region" description="Polar residues" evidence="1">
    <location>
        <begin position="169"/>
        <end position="181"/>
    </location>
</feature>
<feature type="region of interest" description="Disordered" evidence="1">
    <location>
        <begin position="1"/>
        <end position="201"/>
    </location>
</feature>